<feature type="transmembrane region" description="Helical" evidence="7">
    <location>
        <begin position="66"/>
        <end position="84"/>
    </location>
</feature>
<keyword evidence="3 7" id="KW-0812">Transmembrane</keyword>
<dbReference type="InterPro" id="IPR050925">
    <property type="entry name" value="Rhomboid_protease_S54"/>
</dbReference>
<dbReference type="GO" id="GO:0006508">
    <property type="term" value="P:proteolysis"/>
    <property type="evidence" value="ECO:0007669"/>
    <property type="project" value="UniProtKB-KW"/>
</dbReference>
<evidence type="ECO:0000313" key="9">
    <source>
        <dbReference type="EMBL" id="SMG31200.1"/>
    </source>
</evidence>
<keyword evidence="6 7" id="KW-0472">Membrane</keyword>
<dbReference type="RefSeq" id="WP_085472867.1">
    <property type="nucleotide sequence ID" value="NZ_FXAU01000003.1"/>
</dbReference>
<dbReference type="Proteomes" id="UP000192980">
    <property type="component" value="Unassembled WGS sequence"/>
</dbReference>
<comment type="subcellular location">
    <subcellularLocation>
        <location evidence="1">Membrane</location>
        <topology evidence="1">Multi-pass membrane protein</topology>
    </subcellularLocation>
</comment>
<dbReference type="AlphaFoldDB" id="A0A1X7JTQ9"/>
<feature type="transmembrane region" description="Helical" evidence="7">
    <location>
        <begin position="90"/>
        <end position="110"/>
    </location>
</feature>
<dbReference type="STRING" id="561061.SAMN05660862_2139"/>
<evidence type="ECO:0000256" key="3">
    <source>
        <dbReference type="ARBA" id="ARBA00022692"/>
    </source>
</evidence>
<dbReference type="SUPFAM" id="SSF144091">
    <property type="entry name" value="Rhomboid-like"/>
    <property type="match status" value="1"/>
</dbReference>
<dbReference type="GO" id="GO:0004252">
    <property type="term" value="F:serine-type endopeptidase activity"/>
    <property type="evidence" value="ECO:0007669"/>
    <property type="project" value="InterPro"/>
</dbReference>
<keyword evidence="9" id="KW-0645">Protease</keyword>
<evidence type="ECO:0000256" key="5">
    <source>
        <dbReference type="ARBA" id="ARBA00022989"/>
    </source>
</evidence>
<feature type="transmembrane region" description="Helical" evidence="7">
    <location>
        <begin position="122"/>
        <end position="141"/>
    </location>
</feature>
<sequence>MSIFDVLPTFQESPWTYIIVPLIFVSSIIGFYYKPYFYKLVLHPYEVCRGKRWHTLLTSAFVHRNWWHLLFNLLAIYILTYDAYECVKQIYGKNVSICLSPIIYIVLITIPNILQTLRKKENFLFTTMGASGLSFGLYGFSGLFFPTETVSSFVLPFVGNFFFNWLSLLLILFLLTRVRKTTSQNVYLHLYAFLFGGLLAFIVRPNSFKEVLSLFI</sequence>
<dbReference type="EMBL" id="FXAU01000003">
    <property type="protein sequence ID" value="SMG31200.1"/>
    <property type="molecule type" value="Genomic_DNA"/>
</dbReference>
<comment type="similarity">
    <text evidence="2">Belongs to the peptidase S54 family.</text>
</comment>
<name>A0A1X7JTQ9_9SPHI</name>
<evidence type="ECO:0000256" key="7">
    <source>
        <dbReference type="SAM" id="Phobius"/>
    </source>
</evidence>
<protein>
    <submittedName>
        <fullName evidence="9">Membrane associated serine protease, rhomboid family</fullName>
    </submittedName>
</protein>
<evidence type="ECO:0000256" key="2">
    <source>
        <dbReference type="ARBA" id="ARBA00009045"/>
    </source>
</evidence>
<evidence type="ECO:0000256" key="4">
    <source>
        <dbReference type="ARBA" id="ARBA00022801"/>
    </source>
</evidence>
<feature type="transmembrane region" description="Helical" evidence="7">
    <location>
        <begin position="153"/>
        <end position="174"/>
    </location>
</feature>
<dbReference type="PANTHER" id="PTHR43731">
    <property type="entry name" value="RHOMBOID PROTEASE"/>
    <property type="match status" value="1"/>
</dbReference>
<keyword evidence="4" id="KW-0378">Hydrolase</keyword>
<gene>
    <name evidence="9" type="ORF">SAMN05660862_2139</name>
</gene>
<keyword evidence="5 7" id="KW-1133">Transmembrane helix</keyword>
<dbReference type="InterPro" id="IPR035952">
    <property type="entry name" value="Rhomboid-like_sf"/>
</dbReference>
<evidence type="ECO:0000256" key="1">
    <source>
        <dbReference type="ARBA" id="ARBA00004141"/>
    </source>
</evidence>
<evidence type="ECO:0000259" key="8">
    <source>
        <dbReference type="Pfam" id="PF01694"/>
    </source>
</evidence>
<dbReference type="InterPro" id="IPR022764">
    <property type="entry name" value="Peptidase_S54_rhomboid_dom"/>
</dbReference>
<feature type="domain" description="Peptidase S54 rhomboid" evidence="8">
    <location>
        <begin position="52"/>
        <end position="204"/>
    </location>
</feature>
<accession>A0A1X7JTQ9</accession>
<dbReference type="Gene3D" id="1.20.1540.10">
    <property type="entry name" value="Rhomboid-like"/>
    <property type="match status" value="1"/>
</dbReference>
<dbReference type="GO" id="GO:0016020">
    <property type="term" value="C:membrane"/>
    <property type="evidence" value="ECO:0007669"/>
    <property type="project" value="UniProtKB-SubCell"/>
</dbReference>
<feature type="transmembrane region" description="Helical" evidence="7">
    <location>
        <begin position="15"/>
        <end position="33"/>
    </location>
</feature>
<dbReference type="Pfam" id="PF01694">
    <property type="entry name" value="Rhomboid"/>
    <property type="match status" value="1"/>
</dbReference>
<dbReference type="OrthoDB" id="713748at2"/>
<feature type="transmembrane region" description="Helical" evidence="7">
    <location>
        <begin position="186"/>
        <end position="203"/>
    </location>
</feature>
<evidence type="ECO:0000256" key="6">
    <source>
        <dbReference type="ARBA" id="ARBA00023136"/>
    </source>
</evidence>
<organism evidence="9 10">
    <name type="scientific">Sphingobacterium psychroaquaticum</name>
    <dbReference type="NCBI Taxonomy" id="561061"/>
    <lineage>
        <taxon>Bacteria</taxon>
        <taxon>Pseudomonadati</taxon>
        <taxon>Bacteroidota</taxon>
        <taxon>Sphingobacteriia</taxon>
        <taxon>Sphingobacteriales</taxon>
        <taxon>Sphingobacteriaceae</taxon>
        <taxon>Sphingobacterium</taxon>
    </lineage>
</organism>
<evidence type="ECO:0000313" key="10">
    <source>
        <dbReference type="Proteomes" id="UP000192980"/>
    </source>
</evidence>
<reference evidence="9 10" key="1">
    <citation type="submission" date="2017-04" db="EMBL/GenBank/DDBJ databases">
        <authorList>
            <person name="Afonso C.L."/>
            <person name="Miller P.J."/>
            <person name="Scott M.A."/>
            <person name="Spackman E."/>
            <person name="Goraichik I."/>
            <person name="Dimitrov K.M."/>
            <person name="Suarez D.L."/>
            <person name="Swayne D.E."/>
        </authorList>
    </citation>
    <scope>NUCLEOTIDE SEQUENCE [LARGE SCALE GENOMIC DNA]</scope>
    <source>
        <strain evidence="9 10">DSM 22418</strain>
    </source>
</reference>
<dbReference type="PANTHER" id="PTHR43731:SF14">
    <property type="entry name" value="PRESENILIN-ASSOCIATED RHOMBOID-LIKE PROTEIN, MITOCHONDRIAL"/>
    <property type="match status" value="1"/>
</dbReference>
<keyword evidence="10" id="KW-1185">Reference proteome</keyword>
<proteinExistence type="inferred from homology"/>